<keyword evidence="2" id="KW-1185">Reference proteome</keyword>
<name>A0A553R8Y2_9TELE</name>
<accession>A0A553R8Y2</accession>
<gene>
    <name evidence="1" type="ORF">DNTS_005895</name>
</gene>
<proteinExistence type="predicted"/>
<protein>
    <submittedName>
        <fullName evidence="1">Uncharacterized protein</fullName>
    </submittedName>
</protein>
<dbReference type="AlphaFoldDB" id="A0A553R8Y2"/>
<dbReference type="OrthoDB" id="9937357at2759"/>
<dbReference type="Proteomes" id="UP000316079">
    <property type="component" value="Unassembled WGS sequence"/>
</dbReference>
<organism evidence="1 2">
    <name type="scientific">Danionella cerebrum</name>
    <dbReference type="NCBI Taxonomy" id="2873325"/>
    <lineage>
        <taxon>Eukaryota</taxon>
        <taxon>Metazoa</taxon>
        <taxon>Chordata</taxon>
        <taxon>Craniata</taxon>
        <taxon>Vertebrata</taxon>
        <taxon>Euteleostomi</taxon>
        <taxon>Actinopterygii</taxon>
        <taxon>Neopterygii</taxon>
        <taxon>Teleostei</taxon>
        <taxon>Ostariophysi</taxon>
        <taxon>Cypriniformes</taxon>
        <taxon>Danionidae</taxon>
        <taxon>Danioninae</taxon>
        <taxon>Danionella</taxon>
    </lineage>
</organism>
<evidence type="ECO:0000313" key="1">
    <source>
        <dbReference type="EMBL" id="TRY98650.1"/>
    </source>
</evidence>
<evidence type="ECO:0000313" key="2">
    <source>
        <dbReference type="Proteomes" id="UP000316079"/>
    </source>
</evidence>
<reference evidence="1 2" key="1">
    <citation type="journal article" date="2019" name="Sci. Data">
        <title>Hybrid genome assembly and annotation of Danionella translucida.</title>
        <authorList>
            <person name="Kadobianskyi M."/>
            <person name="Schulze L."/>
            <person name="Schuelke M."/>
            <person name="Judkewitz B."/>
        </authorList>
    </citation>
    <scope>NUCLEOTIDE SEQUENCE [LARGE SCALE GENOMIC DNA]</scope>
    <source>
        <strain evidence="1 2">Bolton</strain>
    </source>
</reference>
<sequence length="140" mass="15661">MSDGRAGVWLHPLPGEQEGSQAGERLRTARAGTLTLLPKATEDARFDGGCDAGLLFAHWLLVGEKFSLQATQYRGLFYPLHRLSSMELLFLLYSLASAYTWVATSFLKEIESEIHLKHDCTVGEIRTTERDPGKHRENSI</sequence>
<dbReference type="EMBL" id="SRMA01025156">
    <property type="protein sequence ID" value="TRY98650.1"/>
    <property type="molecule type" value="Genomic_DNA"/>
</dbReference>
<comment type="caution">
    <text evidence="1">The sequence shown here is derived from an EMBL/GenBank/DDBJ whole genome shotgun (WGS) entry which is preliminary data.</text>
</comment>